<keyword evidence="5" id="KW-0949">S-adenosyl-L-methionine</keyword>
<dbReference type="InterPro" id="IPR035996">
    <property type="entry name" value="4pyrrol_Methylase_sf"/>
</dbReference>
<evidence type="ECO:0000259" key="7">
    <source>
        <dbReference type="Pfam" id="PF00590"/>
    </source>
</evidence>
<dbReference type="InterPro" id="IPR012382">
    <property type="entry name" value="CobI/CbiL"/>
</dbReference>
<comment type="similarity">
    <text evidence="6">Belongs to the precorrin methyltransferase family.</text>
</comment>
<dbReference type="eggNOG" id="arCOG00648">
    <property type="taxonomic scope" value="Archaea"/>
</dbReference>
<dbReference type="GeneID" id="15393878"/>
<evidence type="ECO:0000256" key="1">
    <source>
        <dbReference type="ARBA" id="ARBA00004953"/>
    </source>
</evidence>
<dbReference type="KEGG" id="ast:Asulf_02246"/>
<dbReference type="RefSeq" id="WP_015591795.1">
    <property type="nucleotide sequence ID" value="NC_021169.1"/>
</dbReference>
<dbReference type="GO" id="GO:0032259">
    <property type="term" value="P:methylation"/>
    <property type="evidence" value="ECO:0007669"/>
    <property type="project" value="UniProtKB-KW"/>
</dbReference>
<proteinExistence type="inferred from homology"/>
<sequence length="195" mass="22064">MLYGVGLGPGDKKLLTLRAVEIIKEVDEVIVPGKMAYELIKDIREPRIVEFPMGKSEEVARSLAREISERDDDTAFCCIGDPIFYSTFHHIVEELLAINPEAEVEVIPGVSSINSALAKTRTFINNSMLLTTQDFFDVDVAVVLKAKRSKEVVEKLKERGFNEFILIERMFMDGEKVYESIPNRADYFSVLIAKK</sequence>
<dbReference type="STRING" id="387631.Asulf_02246"/>
<dbReference type="NCBIfam" id="NF004060">
    <property type="entry name" value="PRK05576.1-3"/>
    <property type="match status" value="1"/>
</dbReference>
<dbReference type="InterPro" id="IPR014776">
    <property type="entry name" value="4pyrrole_Mease_sub2"/>
</dbReference>
<dbReference type="PIRSF" id="PIRSF036427">
    <property type="entry name" value="Precrrn-2_mtase"/>
    <property type="match status" value="1"/>
</dbReference>
<evidence type="ECO:0000313" key="9">
    <source>
        <dbReference type="Proteomes" id="UP000013307"/>
    </source>
</evidence>
<feature type="domain" description="Tetrapyrrole methylase" evidence="7">
    <location>
        <begin position="1"/>
        <end position="179"/>
    </location>
</feature>
<dbReference type="InterPro" id="IPR000878">
    <property type="entry name" value="4pyrrol_Mease"/>
</dbReference>
<dbReference type="GO" id="GO:0009236">
    <property type="term" value="P:cobalamin biosynthetic process"/>
    <property type="evidence" value="ECO:0007669"/>
    <property type="project" value="UniProtKB-UniRule"/>
</dbReference>
<dbReference type="AlphaFoldDB" id="N0BEX3"/>
<dbReference type="Gene3D" id="3.30.950.10">
    <property type="entry name" value="Methyltransferase, Cobalt-precorrin-4 Transmethylase, Domain 2"/>
    <property type="match status" value="1"/>
</dbReference>
<dbReference type="SUPFAM" id="SSF53790">
    <property type="entry name" value="Tetrapyrrole methylase"/>
    <property type="match status" value="1"/>
</dbReference>
<comment type="pathway">
    <text evidence="1">Cofactor biosynthesis; adenosylcobalamin biosynthesis.</text>
</comment>
<dbReference type="EMBL" id="CP005290">
    <property type="protein sequence ID" value="AGK62199.1"/>
    <property type="molecule type" value="Genomic_DNA"/>
</dbReference>
<evidence type="ECO:0000313" key="8">
    <source>
        <dbReference type="EMBL" id="AGK62199.1"/>
    </source>
</evidence>
<evidence type="ECO:0000256" key="5">
    <source>
        <dbReference type="ARBA" id="ARBA00022691"/>
    </source>
</evidence>
<dbReference type="Proteomes" id="UP000013307">
    <property type="component" value="Chromosome"/>
</dbReference>
<evidence type="ECO:0000256" key="6">
    <source>
        <dbReference type="PIRNR" id="PIRNR036427"/>
    </source>
</evidence>
<evidence type="ECO:0000256" key="3">
    <source>
        <dbReference type="ARBA" id="ARBA00022603"/>
    </source>
</evidence>
<gene>
    <name evidence="8" type="ORF">Asulf_02246</name>
</gene>
<dbReference type="HOGENOM" id="CLU_076014_2_0_2"/>
<accession>N0BEX3</accession>
<dbReference type="CDD" id="cd11645">
    <property type="entry name" value="Precorrin_2_C20_MT"/>
    <property type="match status" value="1"/>
</dbReference>
<keyword evidence="2" id="KW-0169">Cobalamin biosynthesis</keyword>
<keyword evidence="9" id="KW-1185">Reference proteome</keyword>
<keyword evidence="3 8" id="KW-0489">Methyltransferase</keyword>
<dbReference type="OrthoDB" id="23546at2157"/>
<dbReference type="InterPro" id="IPR014777">
    <property type="entry name" value="4pyrrole_Mease_sub1"/>
</dbReference>
<evidence type="ECO:0000256" key="4">
    <source>
        <dbReference type="ARBA" id="ARBA00022679"/>
    </source>
</evidence>
<dbReference type="GO" id="GO:0030788">
    <property type="term" value="F:precorrin-2 C20-methyltransferase activity"/>
    <property type="evidence" value="ECO:0007669"/>
    <property type="project" value="InterPro"/>
</dbReference>
<keyword evidence="4 8" id="KW-0808">Transferase</keyword>
<organism evidence="8 9">
    <name type="scientific">Archaeoglobus sulfaticallidus PM70-1</name>
    <dbReference type="NCBI Taxonomy" id="387631"/>
    <lineage>
        <taxon>Archaea</taxon>
        <taxon>Methanobacteriati</taxon>
        <taxon>Methanobacteriota</taxon>
        <taxon>Archaeoglobi</taxon>
        <taxon>Archaeoglobales</taxon>
        <taxon>Archaeoglobaceae</taxon>
        <taxon>Archaeoglobus</taxon>
    </lineage>
</organism>
<dbReference type="Gene3D" id="3.40.1010.10">
    <property type="entry name" value="Cobalt-precorrin-4 Transmethylase, Domain 1"/>
    <property type="match status" value="1"/>
</dbReference>
<name>N0BEX3_9EURY</name>
<dbReference type="PANTHER" id="PTHR43467">
    <property type="entry name" value="COBALT-PRECORRIN-2 C(20)-METHYLTRANSFERASE"/>
    <property type="match status" value="1"/>
</dbReference>
<dbReference type="PROSITE" id="PS00839">
    <property type="entry name" value="SUMT_1"/>
    <property type="match status" value="1"/>
</dbReference>
<dbReference type="PANTHER" id="PTHR43467:SF2">
    <property type="entry name" value="COBALT-PRECORRIN-2 C(20)-METHYLTRANSFERASE"/>
    <property type="match status" value="1"/>
</dbReference>
<protein>
    <submittedName>
        <fullName evidence="8">Cobalt-factor II C20-methyltransferase</fullName>
    </submittedName>
</protein>
<dbReference type="Pfam" id="PF00590">
    <property type="entry name" value="TP_methylase"/>
    <property type="match status" value="1"/>
</dbReference>
<dbReference type="InterPro" id="IPR003043">
    <property type="entry name" value="Uropor_MeTrfase_CS"/>
</dbReference>
<reference evidence="8 9" key="1">
    <citation type="journal article" date="2013" name="Genome Announc.">
        <title>Complete Genome Sequence of the Thermophilic and Facultatively Chemolithoautotrophic Sulfate Reducer Archaeoglobus sulfaticallidus Strain PM70-1T.</title>
        <authorList>
            <person name="Stokke R."/>
            <person name="Hocking W.P."/>
            <person name="Steinsbu B.O."/>
            <person name="Steen I.H."/>
        </authorList>
    </citation>
    <scope>NUCLEOTIDE SEQUENCE [LARGE SCALE GENOMIC DNA]</scope>
    <source>
        <strain evidence="8">PM70-1</strain>
    </source>
</reference>
<evidence type="ECO:0000256" key="2">
    <source>
        <dbReference type="ARBA" id="ARBA00022573"/>
    </source>
</evidence>